<reference evidence="1 2" key="1">
    <citation type="journal article" date="2020" name="G3 (Bethesda)">
        <title>Improved Reference Genome for Cyclotella cryptica CCMP332, a Model for Cell Wall Morphogenesis, Salinity Adaptation, and Lipid Production in Diatoms (Bacillariophyta).</title>
        <authorList>
            <person name="Roberts W.R."/>
            <person name="Downey K.M."/>
            <person name="Ruck E.C."/>
            <person name="Traller J.C."/>
            <person name="Alverson A.J."/>
        </authorList>
    </citation>
    <scope>NUCLEOTIDE SEQUENCE [LARGE SCALE GENOMIC DNA]</scope>
    <source>
        <strain evidence="1 2">CCMP332</strain>
    </source>
</reference>
<keyword evidence="2" id="KW-1185">Reference proteome</keyword>
<dbReference type="AlphaFoldDB" id="A0ABD3QCJ2"/>
<evidence type="ECO:0000313" key="1">
    <source>
        <dbReference type="EMBL" id="KAL3795885.1"/>
    </source>
</evidence>
<protein>
    <recommendedName>
        <fullName evidence="3">RWD domain-containing protein</fullName>
    </recommendedName>
</protein>
<evidence type="ECO:0000313" key="2">
    <source>
        <dbReference type="Proteomes" id="UP001516023"/>
    </source>
</evidence>
<comment type="caution">
    <text evidence="1">The sequence shown here is derived from an EMBL/GenBank/DDBJ whole genome shotgun (WGS) entry which is preliminary data.</text>
</comment>
<sequence>MANNDQHHRAEILVRRREELEALRAFFGEQLLPCLPSNISTAKNGGGASDVPIDGPWFIQLISGKSPFVPTLEVRLSSNYPLISSNEESPTPILHNVDYHMNPRQKDALIAGLKDMYEPEMHMDVGILWAERCREEFVDVSVPSCDLQSTDNLAVDVVKESSNNDPIELSVMFLSFNHLLHGKSHKKEAQIVSLAYKMGLVGFVSYGTPGLIGVIVCKNKDNTGVVAGITTTAGHDVVDFSKECSRIGKKGTILDVSLELDENGLKRQQGEIAMGVKKSCQHNQSTRSRQKQVTGIHCLLVDLLGEDKVVCSKRESKFTQQVLVVKKGLNSFPSRIELKKVLVDRHDMNDKIFQQIIGVA</sequence>
<accession>A0ABD3QCJ2</accession>
<proteinExistence type="predicted"/>
<name>A0ABD3QCJ2_9STRA</name>
<organism evidence="1 2">
    <name type="scientific">Cyclotella cryptica</name>
    <dbReference type="NCBI Taxonomy" id="29204"/>
    <lineage>
        <taxon>Eukaryota</taxon>
        <taxon>Sar</taxon>
        <taxon>Stramenopiles</taxon>
        <taxon>Ochrophyta</taxon>
        <taxon>Bacillariophyta</taxon>
        <taxon>Coscinodiscophyceae</taxon>
        <taxon>Thalassiosirophycidae</taxon>
        <taxon>Stephanodiscales</taxon>
        <taxon>Stephanodiscaceae</taxon>
        <taxon>Cyclotella</taxon>
    </lineage>
</organism>
<dbReference type="EMBL" id="JABMIG020000067">
    <property type="protein sequence ID" value="KAL3795885.1"/>
    <property type="molecule type" value="Genomic_DNA"/>
</dbReference>
<evidence type="ECO:0008006" key="3">
    <source>
        <dbReference type="Google" id="ProtNLM"/>
    </source>
</evidence>
<dbReference type="Proteomes" id="UP001516023">
    <property type="component" value="Unassembled WGS sequence"/>
</dbReference>
<gene>
    <name evidence="1" type="ORF">HJC23_002156</name>
</gene>